<feature type="transmembrane region" description="Helical" evidence="5">
    <location>
        <begin position="12"/>
        <end position="30"/>
    </location>
</feature>
<dbReference type="PANTHER" id="PTHR43531:SF14">
    <property type="entry name" value="METHYL-ACCEPTING CHEMOTAXIS PROTEIN I-RELATED"/>
    <property type="match status" value="1"/>
</dbReference>
<dbReference type="InterPro" id="IPR003660">
    <property type="entry name" value="HAMP_dom"/>
</dbReference>
<dbReference type="GO" id="GO:0004888">
    <property type="term" value="F:transmembrane signaling receptor activity"/>
    <property type="evidence" value="ECO:0007669"/>
    <property type="project" value="InterPro"/>
</dbReference>
<dbReference type="GO" id="GO:0005886">
    <property type="term" value="C:plasma membrane"/>
    <property type="evidence" value="ECO:0007669"/>
    <property type="project" value="TreeGrafter"/>
</dbReference>
<evidence type="ECO:0000256" key="2">
    <source>
        <dbReference type="ARBA" id="ARBA00022481"/>
    </source>
</evidence>
<evidence type="ECO:0000256" key="5">
    <source>
        <dbReference type="SAM" id="Phobius"/>
    </source>
</evidence>
<evidence type="ECO:0000313" key="9">
    <source>
        <dbReference type="Proteomes" id="UP000198908"/>
    </source>
</evidence>
<evidence type="ECO:0000259" key="6">
    <source>
        <dbReference type="PROSITE" id="PS50111"/>
    </source>
</evidence>
<dbReference type="GO" id="GO:0007165">
    <property type="term" value="P:signal transduction"/>
    <property type="evidence" value="ECO:0007669"/>
    <property type="project" value="UniProtKB-KW"/>
</dbReference>
<dbReference type="CDD" id="cd06225">
    <property type="entry name" value="HAMP"/>
    <property type="match status" value="1"/>
</dbReference>
<dbReference type="STRING" id="416944.SAMN05421548_12394"/>
<comment type="similarity">
    <text evidence="3">Belongs to the methyl-accepting chemotaxis (MCP) protein family.</text>
</comment>
<dbReference type="EMBL" id="FMYQ01000023">
    <property type="protein sequence ID" value="SDD68042.1"/>
    <property type="molecule type" value="Genomic_DNA"/>
</dbReference>
<comment type="subcellular location">
    <subcellularLocation>
        <location evidence="1">Membrane</location>
    </subcellularLocation>
</comment>
<dbReference type="PRINTS" id="PR00260">
    <property type="entry name" value="CHEMTRNSDUCR"/>
</dbReference>
<dbReference type="PROSITE" id="PS50111">
    <property type="entry name" value="CHEMOTAXIS_TRANSDUC_2"/>
    <property type="match status" value="1"/>
</dbReference>
<dbReference type="CDD" id="cd11386">
    <property type="entry name" value="MCP_signal"/>
    <property type="match status" value="1"/>
</dbReference>
<evidence type="ECO:0000256" key="3">
    <source>
        <dbReference type="ARBA" id="ARBA00029447"/>
    </source>
</evidence>
<dbReference type="Gene3D" id="1.10.287.950">
    <property type="entry name" value="Methyl-accepting chemotaxis protein"/>
    <property type="match status" value="1"/>
</dbReference>
<dbReference type="RefSeq" id="WP_092001595.1">
    <property type="nucleotide sequence ID" value="NZ_FMYQ01000023.1"/>
</dbReference>
<dbReference type="PROSITE" id="PS50885">
    <property type="entry name" value="HAMP"/>
    <property type="match status" value="1"/>
</dbReference>
<dbReference type="SUPFAM" id="SSF58104">
    <property type="entry name" value="Methyl-accepting chemotaxis protein (MCP) signaling domain"/>
    <property type="match status" value="1"/>
</dbReference>
<evidence type="ECO:0000259" key="7">
    <source>
        <dbReference type="PROSITE" id="PS50885"/>
    </source>
</evidence>
<dbReference type="InterPro" id="IPR047347">
    <property type="entry name" value="YvaQ-like_sensor"/>
</dbReference>
<dbReference type="InterPro" id="IPR051310">
    <property type="entry name" value="MCP_chemotaxis"/>
</dbReference>
<dbReference type="InterPro" id="IPR024478">
    <property type="entry name" value="HlyB_4HB_MCP"/>
</dbReference>
<evidence type="ECO:0000313" key="8">
    <source>
        <dbReference type="EMBL" id="SDD68042.1"/>
    </source>
</evidence>
<dbReference type="Pfam" id="PF00015">
    <property type="entry name" value="MCPsignal"/>
    <property type="match status" value="1"/>
</dbReference>
<protein>
    <submittedName>
        <fullName evidence="8">Methyl-accepting chemotaxis protein</fullName>
    </submittedName>
</protein>
<dbReference type="FunFam" id="1.10.287.950:FF:000001">
    <property type="entry name" value="Methyl-accepting chemotaxis sensory transducer"/>
    <property type="match status" value="1"/>
</dbReference>
<feature type="domain" description="HAMP" evidence="7">
    <location>
        <begin position="207"/>
        <end position="259"/>
    </location>
</feature>
<dbReference type="Proteomes" id="UP000198908">
    <property type="component" value="Unassembled WGS sequence"/>
</dbReference>
<dbReference type="InterPro" id="IPR004089">
    <property type="entry name" value="MCPsignal_dom"/>
</dbReference>
<gene>
    <name evidence="8" type="ORF">SAMN05421548_12394</name>
</gene>
<name>A0A1G6WQ82_9BURK</name>
<evidence type="ECO:0000256" key="1">
    <source>
        <dbReference type="ARBA" id="ARBA00004370"/>
    </source>
</evidence>
<dbReference type="GO" id="GO:0006935">
    <property type="term" value="P:chemotaxis"/>
    <property type="evidence" value="ECO:0007669"/>
    <property type="project" value="InterPro"/>
</dbReference>
<keyword evidence="5" id="KW-0812">Transmembrane</keyword>
<keyword evidence="5" id="KW-0472">Membrane</keyword>
<keyword evidence="2" id="KW-0488">Methylation</keyword>
<sequence length="511" mass="53714">MGIGVRLGTGFFVVLFLMVMIVAVGVYQLVRIEHDTQLLVESDFNSATAAHAIDKRTQMNARYSLQLILTHDDASVKVLLDRIAANQKENAAFLNAIGNADRSASAQQLLSTLRERRNVLMAALARVSAAIAQHDQDAALKVTMEKTIPALAALSDTSDQLVALEKSHADLRSHAVVGEIRSSVYFMLALGALTLILGAALSILLTRTITRPIIQAVDVAKVVASGDLSVNIAAKTRDETGQLLRSLDGMSGSLRDIVAQVRSGTSAIATAATQLASGNTDLSSRTEEQAASLEQTAAAMKEFAATVGRNSDSAERASQLARKAAAEAKRGGDAVERVTLTMRGISNSSETVGSIVEVIEGIAFQTNILALNAAVEAARAGEQGRGFAVVAGEVRALAQRSASSAKEIKALISESSARVREGAQLVEGAGEIINGIVRSVRDVATITEEITLASTEQLTGIQEMNQAVSQMDHVTQHNAALVEQSAAATSALASQAHTLLEAVGFFRVRAA</sequence>
<proteinExistence type="inferred from homology"/>
<reference evidence="9" key="1">
    <citation type="submission" date="2016-09" db="EMBL/GenBank/DDBJ databases">
        <authorList>
            <person name="Varghese N."/>
            <person name="Submissions S."/>
        </authorList>
    </citation>
    <scope>NUCLEOTIDE SEQUENCE [LARGE SCALE GENOMIC DNA]</scope>
    <source>
        <strain evidence="9">TNe-862</strain>
    </source>
</reference>
<dbReference type="SMART" id="SM00304">
    <property type="entry name" value="HAMP"/>
    <property type="match status" value="1"/>
</dbReference>
<dbReference type="SMART" id="SM00283">
    <property type="entry name" value="MA"/>
    <property type="match status" value="1"/>
</dbReference>
<dbReference type="Pfam" id="PF00672">
    <property type="entry name" value="HAMP"/>
    <property type="match status" value="1"/>
</dbReference>
<feature type="transmembrane region" description="Helical" evidence="5">
    <location>
        <begin position="184"/>
        <end position="205"/>
    </location>
</feature>
<dbReference type="InterPro" id="IPR004090">
    <property type="entry name" value="Chemotax_Me-accpt_rcpt"/>
</dbReference>
<feature type="domain" description="Methyl-accepting transducer" evidence="6">
    <location>
        <begin position="264"/>
        <end position="493"/>
    </location>
</feature>
<dbReference type="AlphaFoldDB" id="A0A1G6WQ82"/>
<keyword evidence="4" id="KW-0807">Transducer</keyword>
<dbReference type="PANTHER" id="PTHR43531">
    <property type="entry name" value="PROTEIN ICFG"/>
    <property type="match status" value="1"/>
</dbReference>
<dbReference type="CDD" id="cd19411">
    <property type="entry name" value="MCP2201-like_sensor"/>
    <property type="match status" value="1"/>
</dbReference>
<keyword evidence="5" id="KW-1133">Transmembrane helix</keyword>
<keyword evidence="9" id="KW-1185">Reference proteome</keyword>
<organism evidence="8 9">
    <name type="scientific">Paraburkholderia lycopersici</name>
    <dbReference type="NCBI Taxonomy" id="416944"/>
    <lineage>
        <taxon>Bacteria</taxon>
        <taxon>Pseudomonadati</taxon>
        <taxon>Pseudomonadota</taxon>
        <taxon>Betaproteobacteria</taxon>
        <taxon>Burkholderiales</taxon>
        <taxon>Burkholderiaceae</taxon>
        <taxon>Paraburkholderia</taxon>
    </lineage>
</organism>
<dbReference type="Pfam" id="PF12729">
    <property type="entry name" value="4HB_MCP_1"/>
    <property type="match status" value="1"/>
</dbReference>
<evidence type="ECO:0000256" key="4">
    <source>
        <dbReference type="PROSITE-ProRule" id="PRU00284"/>
    </source>
</evidence>
<dbReference type="OrthoDB" id="5441488at2"/>
<accession>A0A1G6WQ82</accession>